<organism evidence="8 9">
    <name type="scientific">Prorocentrum cordatum</name>
    <dbReference type="NCBI Taxonomy" id="2364126"/>
    <lineage>
        <taxon>Eukaryota</taxon>
        <taxon>Sar</taxon>
        <taxon>Alveolata</taxon>
        <taxon>Dinophyceae</taxon>
        <taxon>Prorocentrales</taxon>
        <taxon>Prorocentraceae</taxon>
        <taxon>Prorocentrum</taxon>
    </lineage>
</organism>
<comment type="similarity">
    <text evidence="2">Belongs to the major facilitator superfamily. Folate-biopterin transporter (TC 2.A.71) family.</text>
</comment>
<dbReference type="Pfam" id="PF03092">
    <property type="entry name" value="BT1"/>
    <property type="match status" value="1"/>
</dbReference>
<evidence type="ECO:0000256" key="4">
    <source>
        <dbReference type="ARBA" id="ARBA00022692"/>
    </source>
</evidence>
<keyword evidence="3" id="KW-0813">Transport</keyword>
<dbReference type="InterPro" id="IPR036259">
    <property type="entry name" value="MFS_trans_sf"/>
</dbReference>
<keyword evidence="4 7" id="KW-0812">Transmembrane</keyword>
<feature type="transmembrane region" description="Helical" evidence="7">
    <location>
        <begin position="146"/>
        <end position="168"/>
    </location>
</feature>
<protein>
    <submittedName>
        <fullName evidence="8">Uncharacterized protein</fullName>
    </submittedName>
</protein>
<feature type="transmembrane region" description="Helical" evidence="7">
    <location>
        <begin position="6"/>
        <end position="23"/>
    </location>
</feature>
<evidence type="ECO:0000256" key="1">
    <source>
        <dbReference type="ARBA" id="ARBA00004141"/>
    </source>
</evidence>
<evidence type="ECO:0000256" key="3">
    <source>
        <dbReference type="ARBA" id="ARBA00022448"/>
    </source>
</evidence>
<dbReference type="Gene3D" id="1.20.1250.20">
    <property type="entry name" value="MFS general substrate transporter like domains"/>
    <property type="match status" value="1"/>
</dbReference>
<feature type="transmembrane region" description="Helical" evidence="7">
    <location>
        <begin position="103"/>
        <end position="126"/>
    </location>
</feature>
<evidence type="ECO:0000256" key="2">
    <source>
        <dbReference type="ARBA" id="ARBA00007015"/>
    </source>
</evidence>
<feature type="transmembrane region" description="Helical" evidence="7">
    <location>
        <begin position="67"/>
        <end position="91"/>
    </location>
</feature>
<dbReference type="PANTHER" id="PTHR31585:SF0">
    <property type="entry name" value="FOLATE-BIOPTERIN TRANSPORTER 1, CHLOROPLASTIC"/>
    <property type="match status" value="1"/>
</dbReference>
<reference evidence="8" key="1">
    <citation type="submission" date="2023-10" db="EMBL/GenBank/DDBJ databases">
        <authorList>
            <person name="Chen Y."/>
            <person name="Shah S."/>
            <person name="Dougan E. K."/>
            <person name="Thang M."/>
            <person name="Chan C."/>
        </authorList>
    </citation>
    <scope>NUCLEOTIDE SEQUENCE [LARGE SCALE GENOMIC DNA]</scope>
</reference>
<accession>A0ABN9V0E6</accession>
<evidence type="ECO:0000313" key="9">
    <source>
        <dbReference type="Proteomes" id="UP001189429"/>
    </source>
</evidence>
<gene>
    <name evidence="8" type="ORF">PCOR1329_LOCUS53330</name>
</gene>
<keyword evidence="9" id="KW-1185">Reference proteome</keyword>
<evidence type="ECO:0000313" key="8">
    <source>
        <dbReference type="EMBL" id="CAK0865949.1"/>
    </source>
</evidence>
<proteinExistence type="inferred from homology"/>
<comment type="caution">
    <text evidence="8">The sequence shown here is derived from an EMBL/GenBank/DDBJ whole genome shotgun (WGS) entry which is preliminary data.</text>
</comment>
<dbReference type="PANTHER" id="PTHR31585">
    <property type="entry name" value="FOLATE-BIOPTERIN TRANSPORTER 1, CHLOROPLASTIC"/>
    <property type="match status" value="1"/>
</dbReference>
<evidence type="ECO:0000256" key="5">
    <source>
        <dbReference type="ARBA" id="ARBA00022989"/>
    </source>
</evidence>
<keyword evidence="5 7" id="KW-1133">Transmembrane helix</keyword>
<evidence type="ECO:0000256" key="6">
    <source>
        <dbReference type="ARBA" id="ARBA00023136"/>
    </source>
</evidence>
<sequence>MEFYTSVLGTVGAFCSLVGIYSYQRYMRDWTYRNLLLMTNLVLSALSVLDVIMLSRLNLKMGIPDHAFVLGSSVFQTVIGQWMWMPGVVILSQLCPKGMEATMYALLAGCHNLGNTIASNCGALVLQYLGCDPSGVQNEGDKFQNLWIASALSTVLPMITLVALPYCIPDAKQTDKLLDEDDRGATTGSLWRRLTEGEGAKG</sequence>
<dbReference type="InterPro" id="IPR039309">
    <property type="entry name" value="BT1"/>
</dbReference>
<evidence type="ECO:0000256" key="7">
    <source>
        <dbReference type="SAM" id="Phobius"/>
    </source>
</evidence>
<dbReference type="EMBL" id="CAUYUJ010016501">
    <property type="protein sequence ID" value="CAK0865949.1"/>
    <property type="molecule type" value="Genomic_DNA"/>
</dbReference>
<name>A0ABN9V0E6_9DINO</name>
<keyword evidence="6 7" id="KW-0472">Membrane</keyword>
<feature type="transmembrane region" description="Helical" evidence="7">
    <location>
        <begin position="35"/>
        <end position="55"/>
    </location>
</feature>
<dbReference type="SUPFAM" id="SSF103473">
    <property type="entry name" value="MFS general substrate transporter"/>
    <property type="match status" value="1"/>
</dbReference>
<comment type="subcellular location">
    <subcellularLocation>
        <location evidence="1">Membrane</location>
        <topology evidence="1">Multi-pass membrane protein</topology>
    </subcellularLocation>
</comment>
<dbReference type="Proteomes" id="UP001189429">
    <property type="component" value="Unassembled WGS sequence"/>
</dbReference>